<dbReference type="Gene3D" id="1.10.10.1320">
    <property type="entry name" value="Anti-sigma factor, zinc-finger domain"/>
    <property type="match status" value="1"/>
</dbReference>
<dbReference type="EMBL" id="JBBKZV010000009">
    <property type="protein sequence ID" value="MEJ8823694.1"/>
    <property type="molecule type" value="Genomic_DNA"/>
</dbReference>
<gene>
    <name evidence="2" type="ORF">WKW80_16900</name>
</gene>
<dbReference type="Proteomes" id="UP001363010">
    <property type="component" value="Unassembled WGS sequence"/>
</dbReference>
<comment type="caution">
    <text evidence="2">The sequence shown here is derived from an EMBL/GenBank/DDBJ whole genome shotgun (WGS) entry which is preliminary data.</text>
</comment>
<keyword evidence="3" id="KW-1185">Reference proteome</keyword>
<dbReference type="RefSeq" id="WP_340364724.1">
    <property type="nucleotide sequence ID" value="NZ_JBBKZV010000009.1"/>
</dbReference>
<dbReference type="Pfam" id="PF13490">
    <property type="entry name" value="zf-HC2"/>
    <property type="match status" value="1"/>
</dbReference>
<sequence length="210" mass="22718">MQALLPWYVGASLDAEECARVEAHVAECPRCQAELTWERQLHAECAGIDGPPRDVDAGFALMRERIAGVASPPTRSRRDDFVARLGNLWRESPAWTRWALACQFVLVAVLSGLLLVSLPLAPQFRALGGSAVAPVGTGSGNLIVRFRPEATEQEVRRVLRDSKARLVYGPTATDAWLLAVPAGLETAAVKQLREESAVLLVESLDGRAAP</sequence>
<feature type="domain" description="Putative zinc-finger" evidence="1">
    <location>
        <begin position="2"/>
        <end position="32"/>
    </location>
</feature>
<proteinExistence type="predicted"/>
<reference evidence="2 3" key="1">
    <citation type="submission" date="2024-03" db="EMBL/GenBank/DDBJ databases">
        <title>Novel species of the genus Variovorax.</title>
        <authorList>
            <person name="Liu Q."/>
            <person name="Xin Y.-H."/>
        </authorList>
    </citation>
    <scope>NUCLEOTIDE SEQUENCE [LARGE SCALE GENOMIC DNA]</scope>
    <source>
        <strain evidence="2 3">KACC 18501</strain>
    </source>
</reference>
<dbReference type="InterPro" id="IPR041916">
    <property type="entry name" value="Anti_sigma_zinc_sf"/>
</dbReference>
<name>A0ABU8W0V7_9BURK</name>
<dbReference type="InterPro" id="IPR027383">
    <property type="entry name" value="Znf_put"/>
</dbReference>
<evidence type="ECO:0000313" key="2">
    <source>
        <dbReference type="EMBL" id="MEJ8823694.1"/>
    </source>
</evidence>
<protein>
    <submittedName>
        <fullName evidence="2">Zf-HC2 domain-containing protein</fullName>
    </submittedName>
</protein>
<organism evidence="2 3">
    <name type="scientific">Variovorax humicola</name>
    <dbReference type="NCBI Taxonomy" id="1769758"/>
    <lineage>
        <taxon>Bacteria</taxon>
        <taxon>Pseudomonadati</taxon>
        <taxon>Pseudomonadota</taxon>
        <taxon>Betaproteobacteria</taxon>
        <taxon>Burkholderiales</taxon>
        <taxon>Comamonadaceae</taxon>
        <taxon>Variovorax</taxon>
    </lineage>
</organism>
<evidence type="ECO:0000259" key="1">
    <source>
        <dbReference type="Pfam" id="PF13490"/>
    </source>
</evidence>
<evidence type="ECO:0000313" key="3">
    <source>
        <dbReference type="Proteomes" id="UP001363010"/>
    </source>
</evidence>
<accession>A0ABU8W0V7</accession>